<evidence type="ECO:0008006" key="3">
    <source>
        <dbReference type="Google" id="ProtNLM"/>
    </source>
</evidence>
<name>A0ABT2PSY9_9MOLU</name>
<evidence type="ECO:0000313" key="2">
    <source>
        <dbReference type="Proteomes" id="UP001209076"/>
    </source>
</evidence>
<evidence type="ECO:0000313" key="1">
    <source>
        <dbReference type="EMBL" id="MCU0104064.1"/>
    </source>
</evidence>
<comment type="caution">
    <text evidence="1">The sequence shown here is derived from an EMBL/GenBank/DDBJ whole genome shotgun (WGS) entry which is preliminary data.</text>
</comment>
<dbReference type="EMBL" id="JAOEGN010000001">
    <property type="protein sequence ID" value="MCU0104064.1"/>
    <property type="molecule type" value="Genomic_DNA"/>
</dbReference>
<dbReference type="Proteomes" id="UP001209076">
    <property type="component" value="Unassembled WGS sequence"/>
</dbReference>
<gene>
    <name evidence="1" type="ORF">N7603_00120</name>
</gene>
<sequence>MNLLIGLAFSLAFMAVFVVISVLNKKTPIPESCQHAYMEAQSCETCALSGGCSFKEAIEIMKETTKK</sequence>
<keyword evidence="2" id="KW-1185">Reference proteome</keyword>
<accession>A0ABT2PSY9</accession>
<dbReference type="RefSeq" id="WP_262095274.1">
    <property type="nucleotide sequence ID" value="NZ_JAOEGN010000001.1"/>
</dbReference>
<organism evidence="1 2">
    <name type="scientific">Paracholeplasma vituli</name>
    <dbReference type="NCBI Taxonomy" id="69473"/>
    <lineage>
        <taxon>Bacteria</taxon>
        <taxon>Bacillati</taxon>
        <taxon>Mycoplasmatota</taxon>
        <taxon>Mollicutes</taxon>
        <taxon>Acholeplasmatales</taxon>
        <taxon>Acholeplasmataceae</taxon>
        <taxon>Paracholeplasma</taxon>
    </lineage>
</organism>
<protein>
    <recommendedName>
        <fullName evidence="3">Membrane or secreted protein</fullName>
    </recommendedName>
</protein>
<proteinExistence type="predicted"/>
<reference evidence="2" key="1">
    <citation type="submission" date="2023-07" db="EMBL/GenBank/DDBJ databases">
        <title>Novel Mycoplasma species identified in domestic and wild animals.</title>
        <authorList>
            <person name="Volokhov D.V."/>
            <person name="Furtak V.A."/>
            <person name="Zagorodnyaya T.A."/>
        </authorList>
    </citation>
    <scope>NUCLEOTIDE SEQUENCE [LARGE SCALE GENOMIC DNA]</scope>
    <source>
        <strain evidence="2">92-19</strain>
    </source>
</reference>